<comment type="caution">
    <text evidence="1">The sequence shown here is derived from an EMBL/GenBank/DDBJ whole genome shotgun (WGS) entry which is preliminary data.</text>
</comment>
<dbReference type="Proteomes" id="UP000789375">
    <property type="component" value="Unassembled WGS sequence"/>
</dbReference>
<gene>
    <name evidence="1" type="ORF">FMOSSE_LOCUS3486</name>
</gene>
<accession>A0A9N8ZGH9</accession>
<proteinExistence type="predicted"/>
<dbReference type="AlphaFoldDB" id="A0A9N8ZGH9"/>
<organism evidence="1 2">
    <name type="scientific">Funneliformis mosseae</name>
    <name type="common">Endomycorrhizal fungus</name>
    <name type="synonym">Glomus mosseae</name>
    <dbReference type="NCBI Taxonomy" id="27381"/>
    <lineage>
        <taxon>Eukaryota</taxon>
        <taxon>Fungi</taxon>
        <taxon>Fungi incertae sedis</taxon>
        <taxon>Mucoromycota</taxon>
        <taxon>Glomeromycotina</taxon>
        <taxon>Glomeromycetes</taxon>
        <taxon>Glomerales</taxon>
        <taxon>Glomeraceae</taxon>
        <taxon>Funneliformis</taxon>
    </lineage>
</organism>
<name>A0A9N8ZGH9_FUNMO</name>
<evidence type="ECO:0000313" key="2">
    <source>
        <dbReference type="Proteomes" id="UP000789375"/>
    </source>
</evidence>
<keyword evidence="2" id="KW-1185">Reference proteome</keyword>
<evidence type="ECO:0000313" key="1">
    <source>
        <dbReference type="EMBL" id="CAG8490118.1"/>
    </source>
</evidence>
<reference evidence="1" key="1">
    <citation type="submission" date="2021-06" db="EMBL/GenBank/DDBJ databases">
        <authorList>
            <person name="Kallberg Y."/>
            <person name="Tangrot J."/>
            <person name="Rosling A."/>
        </authorList>
    </citation>
    <scope>NUCLEOTIDE SEQUENCE</scope>
    <source>
        <strain evidence="1">87-6 pot B 2015</strain>
    </source>
</reference>
<sequence length="140" mass="15915">MKTHEILTVPTDNNDDGREITSNIDYQRSGSLRDVDLENFKNEMLQIVRQEIQQNLKQDVAQNSEQASNANVLENFKNEMIQVVKQEMETLRQDAAHDSGQEYDQVSGTQQIPPIILLIANTTVTKCRVTNFGNHKGNMP</sequence>
<dbReference type="EMBL" id="CAJVPP010000525">
    <property type="protein sequence ID" value="CAG8490118.1"/>
    <property type="molecule type" value="Genomic_DNA"/>
</dbReference>
<protein>
    <submittedName>
        <fullName evidence="1">7747_t:CDS:1</fullName>
    </submittedName>
</protein>